<dbReference type="AlphaFoldDB" id="A0A194V795"/>
<keyword evidence="3" id="KW-1185">Reference proteome</keyword>
<evidence type="ECO:0000256" key="1">
    <source>
        <dbReference type="SAM" id="MobiDB-lite"/>
    </source>
</evidence>
<feature type="region of interest" description="Disordered" evidence="1">
    <location>
        <begin position="71"/>
        <end position="222"/>
    </location>
</feature>
<protein>
    <submittedName>
        <fullName evidence="2">Uncharacterized protein</fullName>
    </submittedName>
</protein>
<organism evidence="2 3">
    <name type="scientific">Cytospora mali</name>
    <name type="common">Apple Valsa canker fungus</name>
    <name type="synonym">Valsa mali</name>
    <dbReference type="NCBI Taxonomy" id="578113"/>
    <lineage>
        <taxon>Eukaryota</taxon>
        <taxon>Fungi</taxon>
        <taxon>Dikarya</taxon>
        <taxon>Ascomycota</taxon>
        <taxon>Pezizomycotina</taxon>
        <taxon>Sordariomycetes</taxon>
        <taxon>Sordariomycetidae</taxon>
        <taxon>Diaporthales</taxon>
        <taxon>Cytosporaceae</taxon>
        <taxon>Cytospora</taxon>
    </lineage>
</organism>
<dbReference type="Proteomes" id="UP000078576">
    <property type="component" value="Unassembled WGS sequence"/>
</dbReference>
<dbReference type="OrthoDB" id="5232015at2759"/>
<sequence length="222" mass="24586">MVRNWHIVAARMADPFDPDWESIEKKIRKMKADQDAAGGHRYPPFSPTDLVKKPLANTTFEAPAAYDFDQRRALSSSRTRTPIASTGNADDDEVPQQLRKRRLPGSIMPVSKLDEAVTASKRRATNTERDGLFELHMPEGADVPLGLGSLRLDEPCGSKKRKFEDSNPDSEKKDPRRPKRNMESISQGCDAGSMAWEADESNTMPNGAVAMAEDNDMTDAAP</sequence>
<feature type="compositionally biased region" description="Acidic residues" evidence="1">
    <location>
        <begin position="213"/>
        <end position="222"/>
    </location>
</feature>
<accession>A0A194V795</accession>
<evidence type="ECO:0000313" key="3">
    <source>
        <dbReference type="Proteomes" id="UP000078576"/>
    </source>
</evidence>
<feature type="compositionally biased region" description="Basic and acidic residues" evidence="1">
    <location>
        <begin position="125"/>
        <end position="139"/>
    </location>
</feature>
<dbReference type="EMBL" id="KN714735">
    <property type="protein sequence ID" value="KUI59711.1"/>
    <property type="molecule type" value="Genomic_DNA"/>
</dbReference>
<feature type="compositionally biased region" description="Basic and acidic residues" evidence="1">
    <location>
        <begin position="151"/>
        <end position="174"/>
    </location>
</feature>
<feature type="compositionally biased region" description="Polar residues" evidence="1">
    <location>
        <begin position="73"/>
        <end position="88"/>
    </location>
</feature>
<gene>
    <name evidence="2" type="ORF">VP1G_06937</name>
</gene>
<feature type="region of interest" description="Disordered" evidence="1">
    <location>
        <begin position="31"/>
        <end position="50"/>
    </location>
</feature>
<reference evidence="3" key="1">
    <citation type="submission" date="2014-12" db="EMBL/GenBank/DDBJ databases">
        <title>Genome Sequence of Valsa Canker Pathogens Uncovers a Specific Adaption of Colonization on Woody Bark.</title>
        <authorList>
            <person name="Yin Z."/>
            <person name="Liu H."/>
            <person name="Gao X."/>
            <person name="Li Z."/>
            <person name="Song N."/>
            <person name="Ke X."/>
            <person name="Dai Q."/>
            <person name="Wu Y."/>
            <person name="Sun Y."/>
            <person name="Xu J.-R."/>
            <person name="Kang Z.K."/>
            <person name="Wang L."/>
            <person name="Huang L."/>
        </authorList>
    </citation>
    <scope>NUCLEOTIDE SEQUENCE [LARGE SCALE GENOMIC DNA]</scope>
    <source>
        <strain evidence="3">SXYL134</strain>
    </source>
</reference>
<evidence type="ECO:0000313" key="2">
    <source>
        <dbReference type="EMBL" id="KUI59711.1"/>
    </source>
</evidence>
<proteinExistence type="predicted"/>
<name>A0A194V795_CYTMA</name>